<evidence type="ECO:0000256" key="6">
    <source>
        <dbReference type="SAM" id="Coils"/>
    </source>
</evidence>
<dbReference type="GO" id="GO:0005737">
    <property type="term" value="C:cytoplasm"/>
    <property type="evidence" value="ECO:0007669"/>
    <property type="project" value="UniProtKB-ARBA"/>
</dbReference>
<dbReference type="Pfam" id="PF10495">
    <property type="entry name" value="PACT_coil_coil"/>
    <property type="match status" value="1"/>
</dbReference>
<sequence length="1084" mass="125314">MAHLFVGTPQTEVSDRTRMTFIDNDLSSELPSFMPPSGADDLLGAVRSKKGTVLSTPRQPLAQLGRNKSSKNEFTPLLKSAMKNRMRNGEAKENYGVPATPALLKPGYHFSSPNVPEASIMDTSMSLEHTPYAPVDSSSAMSTPMALPKGQLGVGGDGGNVLTLREQEAKLALIDKENFGLKLKIHFLEENLKRSGSEWNQQAIRENTELKTNSVMMEHELKKYRKQFTVAERELEQYRQQLRDYAEKMKRRHMDEGMREELDRLQALADDREKQMQEMQAQLDNADKMQSNNQESDKLMEDVEDLETELKEKEQLLDEREEEIETLKSRLQLVGGELDAELEEKERRIEDLEAEVQRLSSKDDGERDDLQDQLDSATREHEAELEDLRKKAEIAERDKREQLRLFETRLQSYSREKNAELEAAERKIEALEKDKVDEIESLELRLKLAESKGDNSSQLAQQAAQDARDSLKRVTQEKDIEMESLRSQINAFEGVQDELEACQKQLRDHAEDVKARHAAELRQEEAMDKLRDSLAEKDRELRTVRNSIQERDMAIQEIDKMRTRVEERTSEVSALQKTVDAQATSLQELRQARASLADLERKYATTTTDVQKLQAAVNDRDRQLDTLRRTLEDRTNELEILRQGNEEPDTQIEGLQSIVRHRDQNLEELRETVDEQNSKLEALQRTAEERLRNIEELREVLTNTKQDLEDEVAVLEGSLDEAEDKKEELEAKIRTLEIEMQGTYELQAKFEPVEKDLRTAQREKTNLQKKIESLERDRDVADDERISLQSTIDTLRKDLKTAQKVAEISAEVESLRERLSTTESALAAAERKAFSSPDRARLAEDIRLQQSEKEASLEAQIQALEVTHRQTIQEKTRTHTIELKKLHDLLRTSTLEVESLNLRITSAEQELSRVPHLQKELKDKERQLREYAAADTTKQLHSKAQEAREEAGRLRVEIMDKEKRHAGELRGLAKQITWLRSRCSREERFREGLSWQKKWFLMNVEMYNACNQADLKLIEEMGITPNREIRDRRPTLKTVAQMFIFCHRTKKLSGQWGESKKIHKELVKKLEIMRGRTGRRSGKA</sequence>
<feature type="compositionally biased region" description="Low complexity" evidence="7">
    <location>
        <begin position="456"/>
        <end position="465"/>
    </location>
</feature>
<evidence type="ECO:0000313" key="10">
    <source>
        <dbReference type="EMBL" id="KAF2433794.1"/>
    </source>
</evidence>
<comment type="caution">
    <text evidence="10">The sequence shown here is derived from an EMBL/GenBank/DDBJ whole genome shotgun (WGS) entry which is preliminary data.</text>
</comment>
<feature type="region of interest" description="Disordered" evidence="7">
    <location>
        <begin position="356"/>
        <end position="385"/>
    </location>
</feature>
<dbReference type="Gene3D" id="6.10.140.920">
    <property type="match status" value="1"/>
</dbReference>
<gene>
    <name evidence="10" type="ORF">EJ08DRAFT_647087</name>
</gene>
<evidence type="ECO:0000256" key="7">
    <source>
        <dbReference type="SAM" id="MobiDB-lite"/>
    </source>
</evidence>
<dbReference type="Gene3D" id="1.10.287.1490">
    <property type="match status" value="1"/>
</dbReference>
<dbReference type="SUPFAM" id="SSF57997">
    <property type="entry name" value="Tropomyosin"/>
    <property type="match status" value="1"/>
</dbReference>
<evidence type="ECO:0000256" key="1">
    <source>
        <dbReference type="ARBA" id="ARBA00004267"/>
    </source>
</evidence>
<evidence type="ECO:0000256" key="5">
    <source>
        <dbReference type="ARBA" id="ARBA00023212"/>
    </source>
</evidence>
<keyword evidence="2" id="KW-0963">Cytoplasm</keyword>
<protein>
    <recommendedName>
        <fullName evidence="12">Centrosomin N-terminal motif 1 domain-containing protein</fullName>
    </recommendedName>
</protein>
<evidence type="ECO:0000259" key="8">
    <source>
        <dbReference type="Pfam" id="PF07989"/>
    </source>
</evidence>
<dbReference type="PANTHER" id="PTHR19327">
    <property type="entry name" value="GOLGIN"/>
    <property type="match status" value="1"/>
</dbReference>
<dbReference type="InterPro" id="IPR019528">
    <property type="entry name" value="PACT_domain"/>
</dbReference>
<accession>A0A9P4NWS9</accession>
<proteinExistence type="predicted"/>
<dbReference type="PANTHER" id="PTHR19327:SF0">
    <property type="entry name" value="GOLGIN SUBFAMILY A MEMBER 4"/>
    <property type="match status" value="1"/>
</dbReference>
<dbReference type="EMBL" id="MU007019">
    <property type="protein sequence ID" value="KAF2433794.1"/>
    <property type="molecule type" value="Genomic_DNA"/>
</dbReference>
<keyword evidence="11" id="KW-1185">Reference proteome</keyword>
<evidence type="ECO:0000256" key="4">
    <source>
        <dbReference type="ARBA" id="ARBA00023054"/>
    </source>
</evidence>
<feature type="compositionally biased region" description="Basic and acidic residues" evidence="7">
    <location>
        <begin position="360"/>
        <end position="370"/>
    </location>
</feature>
<evidence type="ECO:0000259" key="9">
    <source>
        <dbReference type="Pfam" id="PF10495"/>
    </source>
</evidence>
<dbReference type="Pfam" id="PF07989">
    <property type="entry name" value="Cnn_1N"/>
    <property type="match status" value="1"/>
</dbReference>
<evidence type="ECO:0000256" key="3">
    <source>
        <dbReference type="ARBA" id="ARBA00022553"/>
    </source>
</evidence>
<keyword evidence="5" id="KW-0206">Cytoskeleton</keyword>
<feature type="region of interest" description="Disordered" evidence="7">
    <location>
        <begin position="450"/>
        <end position="473"/>
    </location>
</feature>
<organism evidence="10 11">
    <name type="scientific">Tothia fuscella</name>
    <dbReference type="NCBI Taxonomy" id="1048955"/>
    <lineage>
        <taxon>Eukaryota</taxon>
        <taxon>Fungi</taxon>
        <taxon>Dikarya</taxon>
        <taxon>Ascomycota</taxon>
        <taxon>Pezizomycotina</taxon>
        <taxon>Dothideomycetes</taxon>
        <taxon>Pleosporomycetidae</taxon>
        <taxon>Venturiales</taxon>
        <taxon>Cylindrosympodiaceae</taxon>
        <taxon>Tothia</taxon>
    </lineage>
</organism>
<evidence type="ECO:0000256" key="2">
    <source>
        <dbReference type="ARBA" id="ARBA00022490"/>
    </source>
</evidence>
<dbReference type="Proteomes" id="UP000800235">
    <property type="component" value="Unassembled WGS sequence"/>
</dbReference>
<dbReference type="AlphaFoldDB" id="A0A9P4NWS9"/>
<evidence type="ECO:0000313" key="11">
    <source>
        <dbReference type="Proteomes" id="UP000800235"/>
    </source>
</evidence>
<dbReference type="OrthoDB" id="10255000at2759"/>
<dbReference type="InterPro" id="IPR012943">
    <property type="entry name" value="Cnn_1N"/>
</dbReference>
<dbReference type="GO" id="GO:0005815">
    <property type="term" value="C:microtubule organizing center"/>
    <property type="evidence" value="ECO:0007669"/>
    <property type="project" value="UniProtKB-SubCell"/>
</dbReference>
<evidence type="ECO:0008006" key="12">
    <source>
        <dbReference type="Google" id="ProtNLM"/>
    </source>
</evidence>
<comment type="subcellular location">
    <subcellularLocation>
        <location evidence="1">Cytoplasm</location>
        <location evidence="1">Cytoskeleton</location>
        <location evidence="1">Microtubule organizing center</location>
    </subcellularLocation>
</comment>
<feature type="domain" description="Pericentrin/AKAP-450 centrosomal targeting" evidence="9">
    <location>
        <begin position="982"/>
        <end position="1056"/>
    </location>
</feature>
<keyword evidence="3" id="KW-0597">Phosphoprotein</keyword>
<reference evidence="10" key="1">
    <citation type="journal article" date="2020" name="Stud. Mycol.">
        <title>101 Dothideomycetes genomes: a test case for predicting lifestyles and emergence of pathogens.</title>
        <authorList>
            <person name="Haridas S."/>
            <person name="Albert R."/>
            <person name="Binder M."/>
            <person name="Bloem J."/>
            <person name="Labutti K."/>
            <person name="Salamov A."/>
            <person name="Andreopoulos B."/>
            <person name="Baker S."/>
            <person name="Barry K."/>
            <person name="Bills G."/>
            <person name="Bluhm B."/>
            <person name="Cannon C."/>
            <person name="Castanera R."/>
            <person name="Culley D."/>
            <person name="Daum C."/>
            <person name="Ezra D."/>
            <person name="Gonzalez J."/>
            <person name="Henrissat B."/>
            <person name="Kuo A."/>
            <person name="Liang C."/>
            <person name="Lipzen A."/>
            <person name="Lutzoni F."/>
            <person name="Magnuson J."/>
            <person name="Mondo S."/>
            <person name="Nolan M."/>
            <person name="Ohm R."/>
            <person name="Pangilinan J."/>
            <person name="Park H.-J."/>
            <person name="Ramirez L."/>
            <person name="Alfaro M."/>
            <person name="Sun H."/>
            <person name="Tritt A."/>
            <person name="Yoshinaga Y."/>
            <person name="Zwiers L.-H."/>
            <person name="Turgeon B."/>
            <person name="Goodwin S."/>
            <person name="Spatafora J."/>
            <person name="Crous P."/>
            <person name="Grigoriev I."/>
        </authorList>
    </citation>
    <scope>NUCLEOTIDE SEQUENCE</scope>
    <source>
        <strain evidence="10">CBS 130266</strain>
    </source>
</reference>
<keyword evidence="4 6" id="KW-0175">Coiled coil</keyword>
<feature type="domain" description="Centrosomin N-terminal motif 1" evidence="8">
    <location>
        <begin position="163"/>
        <end position="236"/>
    </location>
</feature>
<feature type="coiled-coil region" evidence="6">
    <location>
        <begin position="582"/>
        <end position="964"/>
    </location>
</feature>
<name>A0A9P4NWS9_9PEZI</name>